<dbReference type="GO" id="GO:0022857">
    <property type="term" value="F:transmembrane transporter activity"/>
    <property type="evidence" value="ECO:0007669"/>
    <property type="project" value="InterPro"/>
</dbReference>
<feature type="transmembrane region" description="Helical" evidence="8">
    <location>
        <begin position="458"/>
        <end position="481"/>
    </location>
</feature>
<keyword evidence="6 8" id="KW-0472">Membrane</keyword>
<accession>A0A840Q2H0</accession>
<dbReference type="InterPro" id="IPR011701">
    <property type="entry name" value="MFS"/>
</dbReference>
<gene>
    <name evidence="10" type="ORF">BJ970_001664</name>
</gene>
<evidence type="ECO:0000256" key="4">
    <source>
        <dbReference type="ARBA" id="ARBA00022692"/>
    </source>
</evidence>
<dbReference type="PANTHER" id="PTHR42718">
    <property type="entry name" value="MAJOR FACILITATOR SUPERFAMILY MULTIDRUG TRANSPORTER MFSC"/>
    <property type="match status" value="1"/>
</dbReference>
<evidence type="ECO:0000256" key="1">
    <source>
        <dbReference type="ARBA" id="ARBA00004651"/>
    </source>
</evidence>
<feature type="transmembrane region" description="Helical" evidence="8">
    <location>
        <begin position="248"/>
        <end position="266"/>
    </location>
</feature>
<evidence type="ECO:0000256" key="7">
    <source>
        <dbReference type="SAM" id="MobiDB-lite"/>
    </source>
</evidence>
<evidence type="ECO:0000313" key="11">
    <source>
        <dbReference type="Proteomes" id="UP000584374"/>
    </source>
</evidence>
<dbReference type="Proteomes" id="UP000584374">
    <property type="component" value="Unassembled WGS sequence"/>
</dbReference>
<feature type="transmembrane region" description="Helical" evidence="8">
    <location>
        <begin position="420"/>
        <end position="438"/>
    </location>
</feature>
<dbReference type="EMBL" id="JACHIW010000001">
    <property type="protein sequence ID" value="MBB5154130.1"/>
    <property type="molecule type" value="Genomic_DNA"/>
</dbReference>
<feature type="transmembrane region" description="Helical" evidence="8">
    <location>
        <begin position="66"/>
        <end position="85"/>
    </location>
</feature>
<dbReference type="Pfam" id="PF07690">
    <property type="entry name" value="MFS_1"/>
    <property type="match status" value="1"/>
</dbReference>
<feature type="transmembrane region" description="Helical" evidence="8">
    <location>
        <begin position="278"/>
        <end position="309"/>
    </location>
</feature>
<protein>
    <submittedName>
        <fullName evidence="10">EmrB/QacA subfamily drug resistance transporter</fullName>
    </submittedName>
</protein>
<keyword evidence="11" id="KW-1185">Reference proteome</keyword>
<evidence type="ECO:0000256" key="6">
    <source>
        <dbReference type="ARBA" id="ARBA00023136"/>
    </source>
</evidence>
<feature type="transmembrane region" description="Helical" evidence="8">
    <location>
        <begin position="377"/>
        <end position="393"/>
    </location>
</feature>
<feature type="transmembrane region" description="Helical" evidence="8">
    <location>
        <begin position="217"/>
        <end position="236"/>
    </location>
</feature>
<name>A0A840Q2H0_9PSEU</name>
<feature type="transmembrane region" description="Helical" evidence="8">
    <location>
        <begin position="321"/>
        <end position="341"/>
    </location>
</feature>
<feature type="region of interest" description="Disordered" evidence="7">
    <location>
        <begin position="1"/>
        <end position="20"/>
    </location>
</feature>
<feature type="transmembrane region" description="Helical" evidence="8">
    <location>
        <begin position="353"/>
        <end position="371"/>
    </location>
</feature>
<dbReference type="GO" id="GO:0005886">
    <property type="term" value="C:plasma membrane"/>
    <property type="evidence" value="ECO:0007669"/>
    <property type="project" value="UniProtKB-SubCell"/>
</dbReference>
<dbReference type="AlphaFoldDB" id="A0A840Q2H0"/>
<evidence type="ECO:0000259" key="9">
    <source>
        <dbReference type="PROSITE" id="PS50850"/>
    </source>
</evidence>
<dbReference type="PRINTS" id="PR01036">
    <property type="entry name" value="TCRTETB"/>
</dbReference>
<dbReference type="Gene3D" id="1.20.1720.10">
    <property type="entry name" value="Multidrug resistance protein D"/>
    <property type="match status" value="1"/>
</dbReference>
<feature type="transmembrane region" description="Helical" evidence="8">
    <location>
        <begin position="185"/>
        <end position="205"/>
    </location>
</feature>
<keyword evidence="2" id="KW-0813">Transport</keyword>
<dbReference type="InterPro" id="IPR020846">
    <property type="entry name" value="MFS_dom"/>
</dbReference>
<dbReference type="PROSITE" id="PS50850">
    <property type="entry name" value="MFS"/>
    <property type="match status" value="1"/>
</dbReference>
<evidence type="ECO:0000256" key="8">
    <source>
        <dbReference type="SAM" id="Phobius"/>
    </source>
</evidence>
<feature type="transmembrane region" description="Helical" evidence="8">
    <location>
        <begin position="155"/>
        <end position="173"/>
    </location>
</feature>
<comment type="caution">
    <text evidence="10">The sequence shown here is derived from an EMBL/GenBank/DDBJ whole genome shotgun (WGS) entry which is preliminary data.</text>
</comment>
<feature type="transmembrane region" description="Helical" evidence="8">
    <location>
        <begin position="97"/>
        <end position="116"/>
    </location>
</feature>
<dbReference type="RefSeq" id="WP_184725585.1">
    <property type="nucleotide sequence ID" value="NZ_JACHIW010000001.1"/>
</dbReference>
<comment type="subcellular location">
    <subcellularLocation>
        <location evidence="1">Cell membrane</location>
        <topology evidence="1">Multi-pass membrane protein</topology>
    </subcellularLocation>
</comment>
<dbReference type="PANTHER" id="PTHR42718:SF46">
    <property type="entry name" value="BLR6921 PROTEIN"/>
    <property type="match status" value="1"/>
</dbReference>
<feature type="transmembrane region" description="Helical" evidence="8">
    <location>
        <begin position="122"/>
        <end position="143"/>
    </location>
</feature>
<reference evidence="10 11" key="1">
    <citation type="submission" date="2020-08" db="EMBL/GenBank/DDBJ databases">
        <title>Sequencing the genomes of 1000 actinobacteria strains.</title>
        <authorList>
            <person name="Klenk H.-P."/>
        </authorList>
    </citation>
    <scope>NUCLEOTIDE SEQUENCE [LARGE SCALE GENOMIC DNA]</scope>
    <source>
        <strain evidence="10 11">DSM 45584</strain>
    </source>
</reference>
<dbReference type="Gene3D" id="1.20.1250.20">
    <property type="entry name" value="MFS general substrate transporter like domains"/>
    <property type="match status" value="1"/>
</dbReference>
<keyword evidence="5 8" id="KW-1133">Transmembrane helix</keyword>
<feature type="domain" description="Major facilitator superfamily (MFS) profile" evidence="9">
    <location>
        <begin position="31"/>
        <end position="485"/>
    </location>
</feature>
<sequence>MSKPNSTGPDGPTDAAVVGGAEPGIRPGRGPLATACLSTFVVNANTSAVSILIPSISADLGTPVEVLQWAVTGYLLVGAAVIVTSGALGDVFGRRRLFLAGLALFVLSCVLIALAGTGLQVVLGRLIQGAAGATILACGLSLLSVASSGAARMRAVALWGAAAAAGAAAGPVLGGVLNEFTGWQGLFWIDAAIAVACIAVTMGTVPESRDPDRPRKIDLAGTGLVAAALVPFVFAMTEGSSWGWLSPPTLLCLVLSVLAVIGFVLVERRVAAPLVDLALLRNMLLVGATGAILIGAGAIAALSFLVSLYFQAPETLGMTSLQAGLATLPLAAVVVFIAPLVAPLAHYFGTRPVIVAGFVILTAAFVVLAGVRPSWGYGAFVLPLIGVAVRLALSNSPSSAVATAAVKREQVGAASGISNMARYVGGAVMTAVVAGIYAKVASRMETGGAALADALAGGLSLASIALAVFSACGVVLALLVARRPAKPGLGDYATATSATTHTLPLS</sequence>
<dbReference type="InterPro" id="IPR036259">
    <property type="entry name" value="MFS_trans_sf"/>
</dbReference>
<dbReference type="SUPFAM" id="SSF103473">
    <property type="entry name" value="MFS general substrate transporter"/>
    <property type="match status" value="1"/>
</dbReference>
<organism evidence="10 11">
    <name type="scientific">Saccharopolyspora phatthalungensis</name>
    <dbReference type="NCBI Taxonomy" id="664693"/>
    <lineage>
        <taxon>Bacteria</taxon>
        <taxon>Bacillati</taxon>
        <taxon>Actinomycetota</taxon>
        <taxon>Actinomycetes</taxon>
        <taxon>Pseudonocardiales</taxon>
        <taxon>Pseudonocardiaceae</taxon>
        <taxon>Saccharopolyspora</taxon>
    </lineage>
</organism>
<keyword evidence="4 8" id="KW-0812">Transmembrane</keyword>
<evidence type="ECO:0000256" key="5">
    <source>
        <dbReference type="ARBA" id="ARBA00022989"/>
    </source>
</evidence>
<evidence type="ECO:0000313" key="10">
    <source>
        <dbReference type="EMBL" id="MBB5154130.1"/>
    </source>
</evidence>
<proteinExistence type="predicted"/>
<evidence type="ECO:0000256" key="3">
    <source>
        <dbReference type="ARBA" id="ARBA00022475"/>
    </source>
</evidence>
<dbReference type="CDD" id="cd17321">
    <property type="entry name" value="MFS_MMR_MDR_like"/>
    <property type="match status" value="1"/>
</dbReference>
<keyword evidence="3" id="KW-1003">Cell membrane</keyword>
<evidence type="ECO:0000256" key="2">
    <source>
        <dbReference type="ARBA" id="ARBA00022448"/>
    </source>
</evidence>